<dbReference type="GeneID" id="33565823"/>
<keyword evidence="3" id="KW-1185">Reference proteome</keyword>
<dbReference type="RefSeq" id="XP_021881871.1">
    <property type="nucleotide sequence ID" value="XM_022023979.1"/>
</dbReference>
<feature type="compositionally biased region" description="Polar residues" evidence="1">
    <location>
        <begin position="424"/>
        <end position="453"/>
    </location>
</feature>
<dbReference type="STRING" id="64571.A0A1Y2GRI0"/>
<dbReference type="Proteomes" id="UP000193648">
    <property type="component" value="Unassembled WGS sequence"/>
</dbReference>
<evidence type="ECO:0000313" key="2">
    <source>
        <dbReference type="EMBL" id="ORZ17484.1"/>
    </source>
</evidence>
<evidence type="ECO:0000313" key="3">
    <source>
        <dbReference type="Proteomes" id="UP000193648"/>
    </source>
</evidence>
<feature type="region of interest" description="Disordered" evidence="1">
    <location>
        <begin position="370"/>
        <end position="453"/>
    </location>
</feature>
<evidence type="ECO:0000256" key="1">
    <source>
        <dbReference type="SAM" id="MobiDB-lite"/>
    </source>
</evidence>
<comment type="caution">
    <text evidence="2">The sequence shown here is derived from an EMBL/GenBank/DDBJ whole genome shotgun (WGS) entry which is preliminary data.</text>
</comment>
<evidence type="ECO:0008006" key="4">
    <source>
        <dbReference type="Google" id="ProtNLM"/>
    </source>
</evidence>
<dbReference type="Gene3D" id="1.25.40.20">
    <property type="entry name" value="Ankyrin repeat-containing domain"/>
    <property type="match status" value="1"/>
</dbReference>
<feature type="compositionally biased region" description="Pro residues" evidence="1">
    <location>
        <begin position="522"/>
        <end position="534"/>
    </location>
</feature>
<dbReference type="InterPro" id="IPR036770">
    <property type="entry name" value="Ankyrin_rpt-contain_sf"/>
</dbReference>
<organism evidence="2 3">
    <name type="scientific">Lobosporangium transversale</name>
    <dbReference type="NCBI Taxonomy" id="64571"/>
    <lineage>
        <taxon>Eukaryota</taxon>
        <taxon>Fungi</taxon>
        <taxon>Fungi incertae sedis</taxon>
        <taxon>Mucoromycota</taxon>
        <taxon>Mortierellomycotina</taxon>
        <taxon>Mortierellomycetes</taxon>
        <taxon>Mortierellales</taxon>
        <taxon>Mortierellaceae</taxon>
        <taxon>Lobosporangium</taxon>
    </lineage>
</organism>
<feature type="compositionally biased region" description="Low complexity" evidence="1">
    <location>
        <begin position="682"/>
        <end position="700"/>
    </location>
</feature>
<reference evidence="2 3" key="1">
    <citation type="submission" date="2016-07" db="EMBL/GenBank/DDBJ databases">
        <title>Pervasive Adenine N6-methylation of Active Genes in Fungi.</title>
        <authorList>
            <consortium name="DOE Joint Genome Institute"/>
            <person name="Mondo S.J."/>
            <person name="Dannebaum R.O."/>
            <person name="Kuo R.C."/>
            <person name="Labutti K."/>
            <person name="Haridas S."/>
            <person name="Kuo A."/>
            <person name="Salamov A."/>
            <person name="Ahrendt S.R."/>
            <person name="Lipzen A."/>
            <person name="Sullivan W."/>
            <person name="Andreopoulos W.B."/>
            <person name="Clum A."/>
            <person name="Lindquist E."/>
            <person name="Daum C."/>
            <person name="Ramamoorthy G.K."/>
            <person name="Gryganskyi A."/>
            <person name="Culley D."/>
            <person name="Magnuson J.K."/>
            <person name="James T.Y."/>
            <person name="O'Malley M.A."/>
            <person name="Stajich J.E."/>
            <person name="Spatafora J.W."/>
            <person name="Visel A."/>
            <person name="Grigoriev I.V."/>
        </authorList>
    </citation>
    <scope>NUCLEOTIDE SEQUENCE [LARGE SCALE GENOMIC DNA]</scope>
    <source>
        <strain evidence="2 3">NRRL 3116</strain>
    </source>
</reference>
<feature type="compositionally biased region" description="Basic and acidic residues" evidence="1">
    <location>
        <begin position="745"/>
        <end position="754"/>
    </location>
</feature>
<dbReference type="InParanoid" id="A0A1Y2GRI0"/>
<proteinExistence type="predicted"/>
<name>A0A1Y2GRI0_9FUNG</name>
<feature type="region of interest" description="Disordered" evidence="1">
    <location>
        <begin position="22"/>
        <end position="51"/>
    </location>
</feature>
<feature type="region of interest" description="Disordered" evidence="1">
    <location>
        <begin position="501"/>
        <end position="560"/>
    </location>
</feature>
<protein>
    <recommendedName>
        <fullName evidence="4">IPT/TIG domain-containing protein</fullName>
    </recommendedName>
</protein>
<accession>A0A1Y2GRI0</accession>
<sequence length="754" mass="82921">MQLAFHMSDSQDTNSLVHNTMHLTLDTPGDPSLDSQHKQNAPGNPQLMHHHTNTALDNHDQQLSTTAQHPRDAWADQGHFPLLLGEISQRLIPARGGSHIILTGVNFREGIEVVFECPQLGDSVKSKVITPRIHKNTEMEFTSPNLLDWLAMNKGIHPCKELNLSVSLICAGAKGEEDMDTTFEMTAVEDSETELLHNIIELHRQLILTNLTSTLDLEANKTSRQKTLTLLKLEQPPNVTRSEHLALGVLYMLCNEHDQISTESLDIIRRATKEGHDMLHLAVIQGQRTLVREIVRHLLTWFRTHPITSDSELFARNKNGESALDLAKILRHEAIDHVLTEALEVAQELKNTTLKLPPRPLPIAPAADLSESTISSSSGSTYLSPVPSVPTQTLDRPLPPTPLTSPFQESETTYFPPLLANGVPTGSQERLASVDTSASAGSTSPSQPPQRVQTAHAIIENHSSIGPAPTIYEDSSTYISAAHYSHITAAPHYNHPSISYPDPTLHFQPHPAVSGEYSSSPIYPPNPHNIPPPRASTVPAPHTRPQGPQGERPAQPPYKTTSAAQFRPLPATPHSTAPPLPPPKHKITRVTRPKQFTVPAVGESPAESPPIPSMPQPLPVSIPYSSPLSHHQSAPLLPWPTPMPTPAQHTLPLPQHLMSPVDHQQHTYLHHHSQVTIPPSMPGQHQQYPTPQQYPMPQQYSASMPLPHHPGTVPSPLPAYQQPYSLSPDLHHPSPHIHKPNSQSSDDKVKVYVS</sequence>
<dbReference type="OrthoDB" id="2442557at2759"/>
<feature type="region of interest" description="Disordered" evidence="1">
    <location>
        <begin position="670"/>
        <end position="754"/>
    </location>
</feature>
<gene>
    <name evidence="2" type="ORF">BCR41DRAFT_352578</name>
</gene>
<feature type="compositionally biased region" description="Low complexity" evidence="1">
    <location>
        <begin position="370"/>
        <end position="396"/>
    </location>
</feature>
<dbReference type="AlphaFoldDB" id="A0A1Y2GRI0"/>
<dbReference type="EMBL" id="MCFF01000016">
    <property type="protein sequence ID" value="ORZ17484.1"/>
    <property type="molecule type" value="Genomic_DNA"/>
</dbReference>